<dbReference type="Proteomes" id="UP000008915">
    <property type="component" value="Chromosome"/>
</dbReference>
<feature type="region of interest" description="Disordered" evidence="5">
    <location>
        <begin position="105"/>
        <end position="144"/>
    </location>
</feature>
<evidence type="ECO:0000313" key="7">
    <source>
        <dbReference type="EMBL" id="ADU52168.1"/>
    </source>
</evidence>
<dbReference type="InterPro" id="IPR036820">
    <property type="entry name" value="Archease_dom_sf"/>
</dbReference>
<evidence type="ECO:0000259" key="6">
    <source>
        <dbReference type="Pfam" id="PF01951"/>
    </source>
</evidence>
<organism evidence="7 8">
    <name type="scientific">Thermaerobacter marianensis (strain ATCC 700841 / DSM 12885 / JCM 10246 / 7p75a)</name>
    <dbReference type="NCBI Taxonomy" id="644966"/>
    <lineage>
        <taxon>Bacteria</taxon>
        <taxon>Bacillati</taxon>
        <taxon>Bacillota</taxon>
        <taxon>Clostridia</taxon>
        <taxon>Eubacteriales</taxon>
        <taxon>Clostridiales Family XVII. Incertae Sedis</taxon>
        <taxon>Thermaerobacter</taxon>
    </lineage>
</organism>
<dbReference type="GO" id="GO:0008033">
    <property type="term" value="P:tRNA processing"/>
    <property type="evidence" value="ECO:0007669"/>
    <property type="project" value="UniProtKB-KW"/>
</dbReference>
<accession>E6SJL3</accession>
<evidence type="ECO:0000256" key="2">
    <source>
        <dbReference type="ARBA" id="ARBA00022694"/>
    </source>
</evidence>
<feature type="compositionally biased region" description="Gly residues" evidence="5">
    <location>
        <begin position="20"/>
        <end position="30"/>
    </location>
</feature>
<keyword evidence="4" id="KW-0106">Calcium</keyword>
<dbReference type="KEGG" id="tmr:Tmar_2087"/>
<dbReference type="eggNOG" id="COG1371">
    <property type="taxonomic scope" value="Bacteria"/>
</dbReference>
<comment type="similarity">
    <text evidence="1">Belongs to the archease family.</text>
</comment>
<name>E6SJL3_THEM7</name>
<dbReference type="Gene3D" id="3.55.10.10">
    <property type="entry name" value="Archease domain"/>
    <property type="match status" value="1"/>
</dbReference>
<evidence type="ECO:0000256" key="1">
    <source>
        <dbReference type="ARBA" id="ARBA00007963"/>
    </source>
</evidence>
<dbReference type="Pfam" id="PF01951">
    <property type="entry name" value="Archease"/>
    <property type="match status" value="1"/>
</dbReference>
<keyword evidence="8" id="KW-1185">Reference proteome</keyword>
<feature type="compositionally biased region" description="Basic and acidic residues" evidence="5">
    <location>
        <begin position="212"/>
        <end position="227"/>
    </location>
</feature>
<evidence type="ECO:0000256" key="5">
    <source>
        <dbReference type="SAM" id="MobiDB-lite"/>
    </source>
</evidence>
<dbReference type="EMBL" id="CP002344">
    <property type="protein sequence ID" value="ADU52168.1"/>
    <property type="molecule type" value="Genomic_DNA"/>
</dbReference>
<gene>
    <name evidence="7" type="ordered locus">Tmar_2087</name>
</gene>
<dbReference type="AlphaFoldDB" id="E6SJL3"/>
<dbReference type="STRING" id="644966.Tmar_2087"/>
<dbReference type="RefSeq" id="WP_013496468.1">
    <property type="nucleotide sequence ID" value="NC_014831.1"/>
</dbReference>
<feature type="compositionally biased region" description="Low complexity" evidence="5">
    <location>
        <begin position="191"/>
        <end position="200"/>
    </location>
</feature>
<dbReference type="OrthoDB" id="164090at2"/>
<evidence type="ECO:0000256" key="4">
    <source>
        <dbReference type="ARBA" id="ARBA00022837"/>
    </source>
</evidence>
<reference evidence="8" key="2">
    <citation type="journal article" date="2010" name="Stand. Genomic Sci.">
        <title>Complete genome sequence of Thermaerobacter marianensis type strain (7p75aT).</title>
        <authorList>
            <person name="Han C."/>
            <person name="Gu W."/>
            <person name="Zhang X."/>
            <person name="Lapidus A."/>
            <person name="Nolan M."/>
            <person name="Copeland A."/>
            <person name="Lucas S."/>
            <person name="Glavina Del Rio T."/>
            <person name="Tice H."/>
            <person name="Cheng J."/>
            <person name="Tapia R."/>
            <person name="Goodwin L."/>
            <person name="Pitluck S."/>
            <person name="Pagani I."/>
            <person name="Ivanova N."/>
            <person name="Mavromatis K."/>
            <person name="Mikhailova N."/>
            <person name="Pati A."/>
            <person name="Chen A."/>
            <person name="Palaniappan K."/>
            <person name="Land M."/>
            <person name="Hauser L."/>
            <person name="Chang Y."/>
            <person name="Jeffries C."/>
            <person name="Schneider S."/>
            <person name="Rohde M."/>
            <person name="Goker M."/>
            <person name="Pukall R."/>
            <person name="Woyke T."/>
            <person name="Bristow J."/>
            <person name="Eisen J."/>
            <person name="Markowitz V."/>
            <person name="Hugenholtz P."/>
            <person name="Kyrpides N."/>
            <person name="Klenk H."/>
            <person name="Detter J."/>
        </authorList>
    </citation>
    <scope>NUCLEOTIDE SEQUENCE [LARGE SCALE GENOMIC DNA]</scope>
    <source>
        <strain evidence="8">ATCC 700841 / DSM 12885 / JCM 10246 / 7p75a</strain>
    </source>
</reference>
<dbReference type="HOGENOM" id="CLU_997247_0_0_9"/>
<protein>
    <recommendedName>
        <fullName evidence="6">Archease domain-containing protein</fullName>
    </recommendedName>
</protein>
<feature type="region of interest" description="Disordered" evidence="5">
    <location>
        <begin position="191"/>
        <end position="230"/>
    </location>
</feature>
<proteinExistence type="inferred from homology"/>
<keyword evidence="2" id="KW-0819">tRNA processing</keyword>
<keyword evidence="3" id="KW-0479">Metal-binding</keyword>
<evidence type="ECO:0000256" key="3">
    <source>
        <dbReference type="ARBA" id="ARBA00022723"/>
    </source>
</evidence>
<feature type="domain" description="Archease" evidence="6">
    <location>
        <begin position="225"/>
        <end position="279"/>
    </location>
</feature>
<dbReference type="SUPFAM" id="SSF69819">
    <property type="entry name" value="MTH1598-like"/>
    <property type="match status" value="2"/>
</dbReference>
<evidence type="ECO:0000313" key="8">
    <source>
        <dbReference type="Proteomes" id="UP000008915"/>
    </source>
</evidence>
<sequence length="279" mass="28757">MNEGLQGHPAPPGDDRGDPDGPGGPGGAGGRVHPAGRDAGEGAPESTTGRWGAIDHTADVAFWVEAPTLPGLFHTATVAVLGILLERPPQVALARAAALAPAQPAGTAPVGPSPVAAGPPATPAGAGHRHQPESPAASSAEEHPAVHLTAPDIETLLVRWINELLYWVQDRRRVPVALAWDLRPAPAAAAAGRGAAAGQPEHGGPGGAGRSPRPEDPCREPSQDAERPGNWTLDVAGRWIPLDPDAMGWQGEIKAATYHQLEVVRRPGGDWRAQVVLDV</sequence>
<feature type="region of interest" description="Disordered" evidence="5">
    <location>
        <begin position="1"/>
        <end position="50"/>
    </location>
</feature>
<feature type="compositionally biased region" description="Low complexity" evidence="5">
    <location>
        <begin position="105"/>
        <end position="126"/>
    </location>
</feature>
<dbReference type="InterPro" id="IPR023572">
    <property type="entry name" value="Archease_dom"/>
</dbReference>
<reference evidence="7 8" key="1">
    <citation type="journal article" date="2010" name="Stand. Genomic Sci.">
        <title>Complete genome sequence of Thermaerobacter marianensis type strain (7p75a).</title>
        <authorList>
            <person name="Han C."/>
            <person name="Gu W."/>
            <person name="Zhang X."/>
            <person name="Lapidus A."/>
            <person name="Nolan M."/>
            <person name="Copeland A."/>
            <person name="Lucas S."/>
            <person name="Del Rio T.G."/>
            <person name="Tice H."/>
            <person name="Cheng J.F."/>
            <person name="Tapia R."/>
            <person name="Goodwin L."/>
            <person name="Pitluck S."/>
            <person name="Pagani I."/>
            <person name="Ivanova N."/>
            <person name="Mavromatis K."/>
            <person name="Mikhailova N."/>
            <person name="Pati A."/>
            <person name="Chen A."/>
            <person name="Palaniappan K."/>
            <person name="Land M."/>
            <person name="Hauser L."/>
            <person name="Chang Y.J."/>
            <person name="Jeffries C.D."/>
            <person name="Schneider S."/>
            <person name="Rohde M."/>
            <person name="Goker M."/>
            <person name="Pukall R."/>
            <person name="Woyke T."/>
            <person name="Bristow J."/>
            <person name="Eisen J.A."/>
            <person name="Markowitz V."/>
            <person name="Hugenholtz P."/>
            <person name="Kyrpides N.C."/>
            <person name="Klenk H.P."/>
            <person name="Detter J.C."/>
        </authorList>
    </citation>
    <scope>NUCLEOTIDE SEQUENCE [LARGE SCALE GENOMIC DNA]</scope>
    <source>
        <strain evidence="8">ATCC 700841 / DSM 12885 / JCM 10246 / 7p75a</strain>
    </source>
</reference>
<dbReference type="GO" id="GO:0046872">
    <property type="term" value="F:metal ion binding"/>
    <property type="evidence" value="ECO:0007669"/>
    <property type="project" value="UniProtKB-KW"/>
</dbReference>